<evidence type="ECO:0000256" key="1">
    <source>
        <dbReference type="SAM" id="Phobius"/>
    </source>
</evidence>
<keyword evidence="1" id="KW-0472">Membrane</keyword>
<keyword evidence="3" id="KW-1185">Reference proteome</keyword>
<accession>A0ABT9URW4</accession>
<evidence type="ECO:0000313" key="2">
    <source>
        <dbReference type="EMBL" id="MDQ0148789.1"/>
    </source>
</evidence>
<dbReference type="RefSeq" id="WP_307483273.1">
    <property type="nucleotide sequence ID" value="NZ_JAUSUF010000001.1"/>
</dbReference>
<reference evidence="2 3" key="1">
    <citation type="submission" date="2023-07" db="EMBL/GenBank/DDBJ databases">
        <title>Genomic Encyclopedia of Type Strains, Phase IV (KMG-IV): sequencing the most valuable type-strain genomes for metagenomic binning, comparative biology and taxonomic classification.</title>
        <authorList>
            <person name="Goeker M."/>
        </authorList>
    </citation>
    <scope>NUCLEOTIDE SEQUENCE [LARGE SCALE GENOMIC DNA]</scope>
    <source>
        <strain evidence="2 3">DSM 20694</strain>
    </source>
</reference>
<dbReference type="EMBL" id="JAUSUF010000001">
    <property type="protein sequence ID" value="MDQ0148789.1"/>
    <property type="molecule type" value="Genomic_DNA"/>
</dbReference>
<keyword evidence="1" id="KW-0812">Transmembrane</keyword>
<proteinExistence type="predicted"/>
<feature type="transmembrane region" description="Helical" evidence="1">
    <location>
        <begin position="109"/>
        <end position="131"/>
    </location>
</feature>
<sequence length="156" mass="17910">MRYLKLTRGLINLAIFIIGVVVFSNIINGFKNIKNLNLALSYITLTIFFILLVVVLFKIKGLIKNVCNKKVFIIENVYILNKISNYIFLMAVVSYFIKDKINSLEILSISGYAITFETILLVVIGLVFRIFSDIFNEAVKINEKSEVLEEENKYVI</sequence>
<feature type="transmembrane region" description="Helical" evidence="1">
    <location>
        <begin position="9"/>
        <end position="27"/>
    </location>
</feature>
<keyword evidence="1" id="KW-1133">Transmembrane helix</keyword>
<comment type="caution">
    <text evidence="2">The sequence shown here is derived from an EMBL/GenBank/DDBJ whole genome shotgun (WGS) entry which is preliminary data.</text>
</comment>
<evidence type="ECO:0000313" key="3">
    <source>
        <dbReference type="Proteomes" id="UP001228504"/>
    </source>
</evidence>
<name>A0ABT9URW4_9FIRM</name>
<dbReference type="Proteomes" id="UP001228504">
    <property type="component" value="Unassembled WGS sequence"/>
</dbReference>
<gene>
    <name evidence="2" type="ORF">J2S18_000706</name>
</gene>
<feature type="transmembrane region" description="Helical" evidence="1">
    <location>
        <begin position="39"/>
        <end position="57"/>
    </location>
</feature>
<organism evidence="2 3">
    <name type="scientific">Eubacterium multiforme</name>
    <dbReference type="NCBI Taxonomy" id="83339"/>
    <lineage>
        <taxon>Bacteria</taxon>
        <taxon>Bacillati</taxon>
        <taxon>Bacillota</taxon>
        <taxon>Clostridia</taxon>
        <taxon>Eubacteriales</taxon>
        <taxon>Eubacteriaceae</taxon>
        <taxon>Eubacterium</taxon>
    </lineage>
</organism>
<feature type="transmembrane region" description="Helical" evidence="1">
    <location>
        <begin position="78"/>
        <end position="97"/>
    </location>
</feature>
<protein>
    <submittedName>
        <fullName evidence="2">Membrane protein</fullName>
    </submittedName>
</protein>